<organism evidence="3 4">
    <name type="scientific">Cylicocyclus nassatus</name>
    <name type="common">Nematode worm</name>
    <dbReference type="NCBI Taxonomy" id="53992"/>
    <lineage>
        <taxon>Eukaryota</taxon>
        <taxon>Metazoa</taxon>
        <taxon>Ecdysozoa</taxon>
        <taxon>Nematoda</taxon>
        <taxon>Chromadorea</taxon>
        <taxon>Rhabditida</taxon>
        <taxon>Rhabditina</taxon>
        <taxon>Rhabditomorpha</taxon>
        <taxon>Strongyloidea</taxon>
        <taxon>Strongylidae</taxon>
        <taxon>Cylicocyclus</taxon>
    </lineage>
</organism>
<evidence type="ECO:0000256" key="1">
    <source>
        <dbReference type="SAM" id="MobiDB-lite"/>
    </source>
</evidence>
<accession>A0AA36M730</accession>
<evidence type="ECO:0000313" key="3">
    <source>
        <dbReference type="EMBL" id="CAJ0599227.1"/>
    </source>
</evidence>
<gene>
    <name evidence="3" type="ORF">CYNAS_LOCUS11210</name>
</gene>
<name>A0AA36M730_CYLNA</name>
<feature type="chain" id="PRO_5041369490" evidence="2">
    <location>
        <begin position="18"/>
        <end position="79"/>
    </location>
</feature>
<dbReference type="EMBL" id="CATQJL010000223">
    <property type="protein sequence ID" value="CAJ0599227.1"/>
    <property type="molecule type" value="Genomic_DNA"/>
</dbReference>
<dbReference type="AlphaFoldDB" id="A0AA36M730"/>
<feature type="region of interest" description="Disordered" evidence="1">
    <location>
        <begin position="24"/>
        <end position="57"/>
    </location>
</feature>
<keyword evidence="4" id="KW-1185">Reference proteome</keyword>
<comment type="caution">
    <text evidence="3">The sequence shown here is derived from an EMBL/GenBank/DDBJ whole genome shotgun (WGS) entry which is preliminary data.</text>
</comment>
<proteinExistence type="predicted"/>
<evidence type="ECO:0000313" key="4">
    <source>
        <dbReference type="Proteomes" id="UP001176961"/>
    </source>
</evidence>
<feature type="signal peptide" evidence="2">
    <location>
        <begin position="1"/>
        <end position="17"/>
    </location>
</feature>
<sequence length="79" mass="8916">MNFTTLALLLCVGRIHALSWRPWGRPSPIRPQCPSYGYGNRGPNVPRPQSPYGPSGQYTVPLPQNPYVQQSWYDATGHY</sequence>
<dbReference type="Proteomes" id="UP001176961">
    <property type="component" value="Unassembled WGS sequence"/>
</dbReference>
<evidence type="ECO:0000256" key="2">
    <source>
        <dbReference type="SAM" id="SignalP"/>
    </source>
</evidence>
<protein>
    <submittedName>
        <fullName evidence="3">Uncharacterized protein</fullName>
    </submittedName>
</protein>
<keyword evidence="2" id="KW-0732">Signal</keyword>
<reference evidence="3" key="1">
    <citation type="submission" date="2023-07" db="EMBL/GenBank/DDBJ databases">
        <authorList>
            <consortium name="CYATHOMIX"/>
        </authorList>
    </citation>
    <scope>NUCLEOTIDE SEQUENCE</scope>
    <source>
        <strain evidence="3">N/A</strain>
    </source>
</reference>